<evidence type="ECO:0000313" key="1">
    <source>
        <dbReference type="EMBL" id="MFC7348966.1"/>
    </source>
</evidence>
<dbReference type="EMBL" id="JBHTCR010000019">
    <property type="protein sequence ID" value="MFC7348966.1"/>
    <property type="molecule type" value="Genomic_DNA"/>
</dbReference>
<name>A0ABW2M7U7_9FLAO</name>
<proteinExistence type="predicted"/>
<accession>A0ABW2M7U7</accession>
<protein>
    <recommendedName>
        <fullName evidence="3">STAS domain-containing protein</fullName>
    </recommendedName>
</protein>
<evidence type="ECO:0008006" key="3">
    <source>
        <dbReference type="Google" id="ProtNLM"/>
    </source>
</evidence>
<keyword evidence="2" id="KW-1185">Reference proteome</keyword>
<reference evidence="2" key="1">
    <citation type="journal article" date="2019" name="Int. J. Syst. Evol. Microbiol.">
        <title>The Global Catalogue of Microorganisms (GCM) 10K type strain sequencing project: providing services to taxonomists for standard genome sequencing and annotation.</title>
        <authorList>
            <consortium name="The Broad Institute Genomics Platform"/>
            <consortium name="The Broad Institute Genome Sequencing Center for Infectious Disease"/>
            <person name="Wu L."/>
            <person name="Ma J."/>
        </authorList>
    </citation>
    <scope>NUCLEOTIDE SEQUENCE [LARGE SCALE GENOMIC DNA]</scope>
    <source>
        <strain evidence="2">CCUG 54781</strain>
    </source>
</reference>
<gene>
    <name evidence="1" type="ORF">ACFQO9_19790</name>
</gene>
<comment type="caution">
    <text evidence="1">The sequence shown here is derived from an EMBL/GenBank/DDBJ whole genome shotgun (WGS) entry which is preliminary data.</text>
</comment>
<dbReference type="Proteomes" id="UP001596550">
    <property type="component" value="Unassembled WGS sequence"/>
</dbReference>
<organism evidence="1 2">
    <name type="scientific">Chryseobacterium zhengzhouense</name>
    <dbReference type="NCBI Taxonomy" id="1636086"/>
    <lineage>
        <taxon>Bacteria</taxon>
        <taxon>Pseudomonadati</taxon>
        <taxon>Bacteroidota</taxon>
        <taxon>Flavobacteriia</taxon>
        <taxon>Flavobacteriales</taxon>
        <taxon>Weeksellaceae</taxon>
        <taxon>Chryseobacterium group</taxon>
        <taxon>Chryseobacterium</taxon>
    </lineage>
</organism>
<evidence type="ECO:0000313" key="2">
    <source>
        <dbReference type="Proteomes" id="UP001596550"/>
    </source>
</evidence>
<sequence>MSLHTYDLPKYPFNIEKYYWKLTKSHYGILFIEIKGSLHNNEINLLLHFLKEELSYLYDSSYFIIDLLELNLVENYILDLKDDSFDKYIFIGDLDHIKAKHIFNDTIESINYCSSLMRKKYFDGKIRTYDYKKDIPKIFKYKDFIHFLSFEMMHDKKNELGYFKIKGEYPGFTNDLDDDILETKRFYSTLNKFLKFSEVKHVIIDITDFKYQYLDKYLQDFMPSYQDFDSNPAKVSYIINEDTDTTYGFVKNSKLFFSLDEALETLKIE</sequence>
<dbReference type="RefSeq" id="WP_378183701.1">
    <property type="nucleotide sequence ID" value="NZ_JBHTCR010000019.1"/>
</dbReference>